<dbReference type="PROSITE" id="PS51354">
    <property type="entry name" value="GLUTAREDOXIN_2"/>
    <property type="match status" value="1"/>
</dbReference>
<dbReference type="EC" id="5.3.4.1" evidence="4"/>
<keyword evidence="14" id="KW-1185">Reference proteome</keyword>
<dbReference type="NCBIfam" id="TIGR01130">
    <property type="entry name" value="ER_PDI_fam"/>
    <property type="match status" value="1"/>
</dbReference>
<dbReference type="InterPro" id="IPR005792">
    <property type="entry name" value="Prot_disulphide_isomerase"/>
</dbReference>
<dbReference type="GO" id="GO:0005788">
    <property type="term" value="C:endoplasmic reticulum lumen"/>
    <property type="evidence" value="ECO:0007669"/>
    <property type="project" value="UniProtKB-SubCell"/>
</dbReference>
<keyword evidence="7" id="KW-0256">Endoplasmic reticulum</keyword>
<dbReference type="GO" id="GO:0006457">
    <property type="term" value="P:protein folding"/>
    <property type="evidence" value="ECO:0007669"/>
    <property type="project" value="TreeGrafter"/>
</dbReference>
<keyword evidence="8" id="KW-1015">Disulfide bond</keyword>
<feature type="signal peptide" evidence="11">
    <location>
        <begin position="1"/>
        <end position="17"/>
    </location>
</feature>
<evidence type="ECO:0000256" key="11">
    <source>
        <dbReference type="SAM" id="SignalP"/>
    </source>
</evidence>
<dbReference type="FunFam" id="3.40.30.10:FF:000027">
    <property type="entry name" value="protein disulfide-isomerase A2"/>
    <property type="match status" value="1"/>
</dbReference>
<protein>
    <recommendedName>
        <fullName evidence="4">protein disulfide-isomerase</fullName>
        <ecNumber evidence="4">5.3.4.1</ecNumber>
    </recommendedName>
</protein>
<dbReference type="GO" id="GO:0003756">
    <property type="term" value="F:protein disulfide isomerase activity"/>
    <property type="evidence" value="ECO:0007669"/>
    <property type="project" value="UniProtKB-EC"/>
</dbReference>
<evidence type="ECO:0000256" key="10">
    <source>
        <dbReference type="ARBA" id="ARBA00023284"/>
    </source>
</evidence>
<dbReference type="PROSITE" id="PS51352">
    <property type="entry name" value="THIOREDOXIN_2"/>
    <property type="match status" value="2"/>
</dbReference>
<dbReference type="GeneTree" id="ENSGT00940000157351"/>
<reference evidence="13" key="1">
    <citation type="submission" date="2025-08" db="UniProtKB">
        <authorList>
            <consortium name="Ensembl"/>
        </authorList>
    </citation>
    <scope>IDENTIFICATION</scope>
</reference>
<evidence type="ECO:0000313" key="13">
    <source>
        <dbReference type="Ensembl" id="ENSPTXP00000020542.1"/>
    </source>
</evidence>
<evidence type="ECO:0000256" key="8">
    <source>
        <dbReference type="ARBA" id="ARBA00023157"/>
    </source>
</evidence>
<keyword evidence="5 11" id="KW-0732">Signal</keyword>
<dbReference type="Pfam" id="PF00085">
    <property type="entry name" value="Thioredoxin"/>
    <property type="match status" value="2"/>
</dbReference>
<reference evidence="13" key="2">
    <citation type="submission" date="2025-09" db="UniProtKB">
        <authorList>
            <consortium name="Ensembl"/>
        </authorList>
    </citation>
    <scope>IDENTIFICATION</scope>
</reference>
<dbReference type="SUPFAM" id="SSF52833">
    <property type="entry name" value="Thioredoxin-like"/>
    <property type="match status" value="4"/>
</dbReference>
<dbReference type="GO" id="GO:0034976">
    <property type="term" value="P:response to endoplasmic reticulum stress"/>
    <property type="evidence" value="ECO:0007669"/>
    <property type="project" value="TreeGrafter"/>
</dbReference>
<evidence type="ECO:0000313" key="14">
    <source>
        <dbReference type="Proteomes" id="UP000472273"/>
    </source>
</evidence>
<dbReference type="Ensembl" id="ENSPTXT00000021166.1">
    <property type="protein sequence ID" value="ENSPTXP00000020542.1"/>
    <property type="gene ID" value="ENSPTXG00000014195.1"/>
</dbReference>
<dbReference type="CDD" id="cd02995">
    <property type="entry name" value="PDI_a_PDI_a'_C"/>
    <property type="match status" value="1"/>
</dbReference>
<evidence type="ECO:0000256" key="2">
    <source>
        <dbReference type="ARBA" id="ARBA00004319"/>
    </source>
</evidence>
<dbReference type="CDD" id="cd02961">
    <property type="entry name" value="PDI_a_family"/>
    <property type="match status" value="1"/>
</dbReference>
<comment type="subcellular location">
    <subcellularLocation>
        <location evidence="2">Endoplasmic reticulum lumen</location>
    </subcellularLocation>
</comment>
<organism evidence="13 14">
    <name type="scientific">Pseudonaja textilis</name>
    <name type="common">Eastern brown snake</name>
    <dbReference type="NCBI Taxonomy" id="8673"/>
    <lineage>
        <taxon>Eukaryota</taxon>
        <taxon>Metazoa</taxon>
        <taxon>Chordata</taxon>
        <taxon>Craniata</taxon>
        <taxon>Vertebrata</taxon>
        <taxon>Euteleostomi</taxon>
        <taxon>Lepidosauria</taxon>
        <taxon>Squamata</taxon>
        <taxon>Bifurcata</taxon>
        <taxon>Unidentata</taxon>
        <taxon>Episquamata</taxon>
        <taxon>Toxicofera</taxon>
        <taxon>Serpentes</taxon>
        <taxon>Colubroidea</taxon>
        <taxon>Elapidae</taxon>
        <taxon>Hydrophiinae</taxon>
        <taxon>Pseudonaja</taxon>
    </lineage>
</organism>
<name>A0A670Z8V9_PSETE</name>
<dbReference type="InterPro" id="IPR036249">
    <property type="entry name" value="Thioredoxin-like_sf"/>
</dbReference>
<evidence type="ECO:0000256" key="9">
    <source>
        <dbReference type="ARBA" id="ARBA00023235"/>
    </source>
</evidence>
<accession>A0A670Z8V9</accession>
<dbReference type="AlphaFoldDB" id="A0A670Z8V9"/>
<dbReference type="OMA" id="REDYVWS"/>
<comment type="similarity">
    <text evidence="3">Belongs to the protein disulfide isomerase family.</text>
</comment>
<dbReference type="FunFam" id="3.40.30.10:FF:000042">
    <property type="entry name" value="protein disulfide-isomerase A2"/>
    <property type="match status" value="1"/>
</dbReference>
<dbReference type="PANTHER" id="PTHR18929">
    <property type="entry name" value="PROTEIN DISULFIDE ISOMERASE"/>
    <property type="match status" value="1"/>
</dbReference>
<comment type="catalytic activity">
    <reaction evidence="1">
        <text>Catalyzes the rearrangement of -S-S- bonds in proteins.</text>
        <dbReference type="EC" id="5.3.4.1"/>
    </reaction>
</comment>
<evidence type="ECO:0000256" key="6">
    <source>
        <dbReference type="ARBA" id="ARBA00022737"/>
    </source>
</evidence>
<keyword evidence="9" id="KW-0413">Isomerase</keyword>
<dbReference type="InterPro" id="IPR013766">
    <property type="entry name" value="Thioredoxin_domain"/>
</dbReference>
<dbReference type="Gene3D" id="3.40.30.10">
    <property type="entry name" value="Glutaredoxin"/>
    <property type="match status" value="4"/>
</dbReference>
<sequence length="549" mass="60755">LRRQLLFFLLPVALGASQKVPSPVPPPPHSRTERGKGCHSLVYLGLQLLPFLIASLLSPSDVPWSGHCQALAPEYARAAMLLKKESLARLAKVDCSQEQALRAEFGITGYPVLKLFRDGNRTHPMDFPGEQEAASIVEWLKRKARPSLVLLEEIDEVAAFVNLHNVAVVGFFQDLHDPDVGLFGDVASDTPEVAFAITDNLLLFQHYNITEDTISLFRKDDGQRVDFLADTELGLDEKDLAQFISVQSLDLVMEFTNKNASKIFGAKIPNHLLLFINKANSYPSSLAGGFCLRPQVLFVLVDVSGEGASVLQYFGLKGHDAPALRFINIEANKKYRLATHGLTAHGIHTFCQEVLQGKIQEIPNDWEEKPVKVVVGKNFEQVAFDETKNVFVKFYAPWCPHSKALAPVWEELGEKYKDHNNIVIAEMDATANEVADLTIRGYPTLYFFPTGPGQRREGREETVLGFALTEGLLPEPSLQPQLPKSVLQRNSAVPTCTVAAVGEQSIPGSSKGCLCFSRLLRPPKSHGRSYKSCWPPPKPHFLQEVPTAS</sequence>
<proteinExistence type="inferred from homology"/>
<evidence type="ECO:0000256" key="3">
    <source>
        <dbReference type="ARBA" id="ARBA00006347"/>
    </source>
</evidence>
<keyword evidence="6" id="KW-0677">Repeat</keyword>
<dbReference type="PANTHER" id="PTHR18929:SF93">
    <property type="entry name" value="PROTEIN DISULFIDE-ISOMERASE A2"/>
    <property type="match status" value="1"/>
</dbReference>
<keyword evidence="10" id="KW-0676">Redox-active center</keyword>
<dbReference type="CDD" id="cd02981">
    <property type="entry name" value="PDI_b_family"/>
    <property type="match status" value="1"/>
</dbReference>
<dbReference type="CDD" id="cd02982">
    <property type="entry name" value="PDI_b'_family"/>
    <property type="match status" value="1"/>
</dbReference>
<evidence type="ECO:0000256" key="1">
    <source>
        <dbReference type="ARBA" id="ARBA00001182"/>
    </source>
</evidence>
<feature type="domain" description="Thioredoxin" evidence="12">
    <location>
        <begin position="338"/>
        <end position="488"/>
    </location>
</feature>
<dbReference type="Pfam" id="PF13848">
    <property type="entry name" value="Thioredoxin_6"/>
    <property type="match status" value="1"/>
</dbReference>
<dbReference type="Proteomes" id="UP000472273">
    <property type="component" value="Unplaced"/>
</dbReference>
<feature type="chain" id="PRO_5025391159" description="protein disulfide-isomerase" evidence="11">
    <location>
        <begin position="18"/>
        <end position="549"/>
    </location>
</feature>
<evidence type="ECO:0000256" key="4">
    <source>
        <dbReference type="ARBA" id="ARBA00012723"/>
    </source>
</evidence>
<evidence type="ECO:0000259" key="12">
    <source>
        <dbReference type="PROSITE" id="PS51352"/>
    </source>
</evidence>
<feature type="domain" description="Thioredoxin" evidence="12">
    <location>
        <begin position="18"/>
        <end position="145"/>
    </location>
</feature>
<evidence type="ECO:0000256" key="7">
    <source>
        <dbReference type="ARBA" id="ARBA00022824"/>
    </source>
</evidence>
<evidence type="ECO:0000256" key="5">
    <source>
        <dbReference type="ARBA" id="ARBA00022729"/>
    </source>
</evidence>